<gene>
    <name evidence="2" type="ORF">FEMY_13590</name>
    <name evidence="3" type="ORF">JZL65_13720</name>
</gene>
<keyword evidence="4" id="KW-1185">Reference proteome</keyword>
<dbReference type="Proteomes" id="UP000683551">
    <property type="component" value="Chromosome"/>
</dbReference>
<accession>A0A8F3DWX9</accession>
<organism evidence="2 4">
    <name type="scientific">Ferrovum myxofaciens</name>
    <dbReference type="NCBI Taxonomy" id="416213"/>
    <lineage>
        <taxon>Bacteria</taxon>
        <taxon>Pseudomonadati</taxon>
        <taxon>Pseudomonadota</taxon>
        <taxon>Betaproteobacteria</taxon>
        <taxon>Ferrovales</taxon>
        <taxon>Ferrovaceae</taxon>
        <taxon>Ferrovum</taxon>
    </lineage>
</organism>
<sequence length="132" mass="13947">MKVMVGVGCDRDVAFATLQEGVSLGLQQAGLTEDAVVGLATIDQKNDEVAVLELAAVKGWPLFFFNAAQLSQVPVPNPSETVRRYMGTPAVSEAAALLAAGVGLEGLILEKFKHRGADRKHATVSIALMKEN</sequence>
<evidence type="ECO:0000259" key="1">
    <source>
        <dbReference type="Pfam" id="PF01890"/>
    </source>
</evidence>
<dbReference type="Gene3D" id="3.30.420.180">
    <property type="entry name" value="CobE/GbiG C-terminal domain"/>
    <property type="match status" value="1"/>
</dbReference>
<feature type="domain" description="CobE/GbiG C-terminal" evidence="1">
    <location>
        <begin position="4"/>
        <end position="127"/>
    </location>
</feature>
<evidence type="ECO:0000313" key="4">
    <source>
        <dbReference type="Proteomes" id="UP000075653"/>
    </source>
</evidence>
<dbReference type="PANTHER" id="PTHR37477">
    <property type="entry name" value="COBALT-PRECORRIN-5A HYDROLASE"/>
    <property type="match status" value="1"/>
</dbReference>
<reference evidence="3" key="2">
    <citation type="submission" date="2021-02" db="EMBL/GenBank/DDBJ databases">
        <title>Comparative genomics of Ferrovum myxofaciens strains, predominant extremophile bacteria forming large biofilm stalactites in acid mine ecosystems.</title>
        <authorList>
            <person name="Burkartova K."/>
            <person name="Ridl J."/>
            <person name="Pajer P."/>
            <person name="Falteisek L."/>
        </authorList>
    </citation>
    <scope>NUCLEOTIDE SEQUENCE</scope>
    <source>
        <strain evidence="3">MI1III</strain>
    </source>
</reference>
<proteinExistence type="predicted"/>
<dbReference type="Pfam" id="PF01890">
    <property type="entry name" value="CbiG_C"/>
    <property type="match status" value="1"/>
</dbReference>
<dbReference type="InterPro" id="IPR036518">
    <property type="entry name" value="CobE/GbiG_C_sf"/>
</dbReference>
<dbReference type="PANTHER" id="PTHR37477:SF1">
    <property type="entry name" value="COBALT-PRECORRIN-5A HYDROLASE"/>
    <property type="match status" value="1"/>
</dbReference>
<evidence type="ECO:0000313" key="3">
    <source>
        <dbReference type="EMBL" id="QWY77494.1"/>
    </source>
</evidence>
<dbReference type="EMBL" id="CP071137">
    <property type="protein sequence ID" value="QWY77494.1"/>
    <property type="molecule type" value="Genomic_DNA"/>
</dbReference>
<dbReference type="PATRIC" id="fig|1789004.3.peg.1377"/>
<protein>
    <submittedName>
        <fullName evidence="2 3">Cobalamin biosynthesis protein</fullName>
    </submittedName>
</protein>
<dbReference type="EMBL" id="LRRD01000024">
    <property type="protein sequence ID" value="KXW58128.1"/>
    <property type="molecule type" value="Genomic_DNA"/>
</dbReference>
<dbReference type="RefSeq" id="WP_031595032.1">
    <property type="nucleotide sequence ID" value="NZ_CP053675.1"/>
</dbReference>
<name>A0A8F3DWX9_9PROT</name>
<dbReference type="InterPro" id="IPR002750">
    <property type="entry name" value="CobE/GbiG_C"/>
</dbReference>
<evidence type="ECO:0000313" key="2">
    <source>
        <dbReference type="EMBL" id="KXW58128.1"/>
    </source>
</evidence>
<dbReference type="OrthoDB" id="8527556at2"/>
<dbReference type="InterPro" id="IPR052553">
    <property type="entry name" value="CbiG_hydrolase"/>
</dbReference>
<dbReference type="SUPFAM" id="SSF159664">
    <property type="entry name" value="CobE/GbiG C-terminal domain-like"/>
    <property type="match status" value="1"/>
</dbReference>
<dbReference type="GO" id="GO:0009236">
    <property type="term" value="P:cobalamin biosynthetic process"/>
    <property type="evidence" value="ECO:0007669"/>
    <property type="project" value="InterPro"/>
</dbReference>
<accession>A0A149VY74</accession>
<reference evidence="2 4" key="1">
    <citation type="submission" date="2016-01" db="EMBL/GenBank/DDBJ databases">
        <title>Genome sequence of the acidophilic iron oxidising Ferrovum strain Z-31.</title>
        <authorList>
            <person name="Poehlein A."/>
            <person name="Ullrich S.R."/>
            <person name="Schloemann M."/>
            <person name="Muehling M."/>
            <person name="Daniel R."/>
        </authorList>
    </citation>
    <scope>NUCLEOTIDE SEQUENCE [LARGE SCALE GENOMIC DNA]</scope>
    <source>
        <strain evidence="2 4">Z-31</strain>
    </source>
</reference>
<dbReference type="AlphaFoldDB" id="A0A8F3DWX9"/>
<dbReference type="Proteomes" id="UP000075653">
    <property type="component" value="Unassembled WGS sequence"/>
</dbReference>